<accession>A0A5Q4VD39</accession>
<dbReference type="Pfam" id="PF02596">
    <property type="entry name" value="DUF169"/>
    <property type="match status" value="1"/>
</dbReference>
<evidence type="ECO:0008006" key="3">
    <source>
        <dbReference type="Google" id="ProtNLM"/>
    </source>
</evidence>
<dbReference type="PANTHER" id="PTHR37954:SF3">
    <property type="entry name" value="DUF169 DOMAIN-CONTAINING PROTEIN"/>
    <property type="match status" value="1"/>
</dbReference>
<comment type="caution">
    <text evidence="1">The sequence shown here is derived from an EMBL/GenBank/DDBJ whole genome shotgun (WGS) entry which is preliminary data.</text>
</comment>
<dbReference type="AlphaFoldDB" id="A0A5Q4VD39"/>
<organism evidence="1 2">
    <name type="scientific">Desulfobotulus mexicanus</name>
    <dbReference type="NCBI Taxonomy" id="2586642"/>
    <lineage>
        <taxon>Bacteria</taxon>
        <taxon>Pseudomonadati</taxon>
        <taxon>Thermodesulfobacteriota</taxon>
        <taxon>Desulfobacteria</taxon>
        <taxon>Desulfobacterales</taxon>
        <taxon>Desulfobacteraceae</taxon>
        <taxon>Desulfobotulus</taxon>
    </lineage>
</organism>
<sequence>MKLVLRRRYIMTYSEALELLIYSYRLDFDPAGFFFVPEEIDQTTLPVTHKTKNKLTFCQYTSAVRQARYSLYLPKEQLLCKNAQLVFGFREIDERIDEKVHAKYLMDPELCLQAARDKPCLPSGKFKGIYAAPLDTFDDFDHTPDLVYFMVLPFQGYHILNDYMAAMNKTHLNFRHTPNSAVCSGSVWSHINQTANMNTMCAGSKSSGKTEMGYMNLTIPGTHFLATIEHLKKRREKNGGVSLVGKGDSGWPGLDACQGCPLFRFDPV</sequence>
<name>A0A5Q4VD39_9BACT</name>
<evidence type="ECO:0000313" key="1">
    <source>
        <dbReference type="EMBL" id="TYT74883.1"/>
    </source>
</evidence>
<protein>
    <recommendedName>
        <fullName evidence="3">DUF169 domain-containing protein</fullName>
    </recommendedName>
</protein>
<evidence type="ECO:0000313" key="2">
    <source>
        <dbReference type="Proteomes" id="UP000321899"/>
    </source>
</evidence>
<reference evidence="1 2" key="1">
    <citation type="submission" date="2019-06" db="EMBL/GenBank/DDBJ databases">
        <title>Desulfobotulus mexicanus sp. nov., a novel sulfate-reducing bacterium isolated from the sediment of an alkaline crater lake in Mexico.</title>
        <authorList>
            <person name="Hirschler-Rea A."/>
        </authorList>
    </citation>
    <scope>NUCLEOTIDE SEQUENCE [LARGE SCALE GENOMIC DNA]</scope>
    <source>
        <strain evidence="1 2">PAR22N</strain>
    </source>
</reference>
<dbReference type="PANTHER" id="PTHR37954">
    <property type="entry name" value="BLL4979 PROTEIN"/>
    <property type="match status" value="1"/>
</dbReference>
<proteinExistence type="predicted"/>
<gene>
    <name evidence="1" type="ORF">FIM25_07075</name>
</gene>
<dbReference type="OrthoDB" id="5415699at2"/>
<dbReference type="Proteomes" id="UP000321899">
    <property type="component" value="Unassembled WGS sequence"/>
</dbReference>
<keyword evidence="2" id="KW-1185">Reference proteome</keyword>
<dbReference type="EMBL" id="VDMB01000007">
    <property type="protein sequence ID" value="TYT74883.1"/>
    <property type="molecule type" value="Genomic_DNA"/>
</dbReference>
<dbReference type="InterPro" id="IPR003748">
    <property type="entry name" value="DUF169"/>
</dbReference>